<dbReference type="EMBL" id="JAHRGL010000049">
    <property type="protein sequence ID" value="MBV2134196.1"/>
    <property type="molecule type" value="Genomic_DNA"/>
</dbReference>
<comment type="caution">
    <text evidence="2">The sequence shown here is derived from an EMBL/GenBank/DDBJ whole genome shotgun (WGS) entry which is preliminary data.</text>
</comment>
<accession>A0ABS6MZF5</accession>
<evidence type="ECO:0000313" key="3">
    <source>
        <dbReference type="Proteomes" id="UP000813068"/>
    </source>
</evidence>
<protein>
    <submittedName>
        <fullName evidence="2">Alpha/beta hydrolase</fullName>
    </submittedName>
</protein>
<keyword evidence="3" id="KW-1185">Reference proteome</keyword>
<dbReference type="GO" id="GO:0016787">
    <property type="term" value="F:hydrolase activity"/>
    <property type="evidence" value="ECO:0007669"/>
    <property type="project" value="UniProtKB-KW"/>
</dbReference>
<organism evidence="2 3">
    <name type="scientific">Geopseudomonas aromaticivorans</name>
    <dbReference type="NCBI Taxonomy" id="2849492"/>
    <lineage>
        <taxon>Bacteria</taxon>
        <taxon>Pseudomonadati</taxon>
        <taxon>Pseudomonadota</taxon>
        <taxon>Gammaproteobacteria</taxon>
        <taxon>Pseudomonadales</taxon>
        <taxon>Pseudomonadaceae</taxon>
        <taxon>Geopseudomonas</taxon>
    </lineage>
</organism>
<evidence type="ECO:0000313" key="2">
    <source>
        <dbReference type="EMBL" id="MBV2134196.1"/>
    </source>
</evidence>
<proteinExistence type="predicted"/>
<sequence>MTQEVISSQSGTYKKIASRQSTPASDTAPKALVVERGLTVFLGGAGMVGSYNEDMVSALQEVGIANPVHGNYSSLVTGLDSYVPSLVDMLGDASAVALYNQDETDPVVFEYGELQKCTYGSEYIEKKYLFGLITVRQYDRVECIPTSDLLAIKLGRDLKAIKSTDFSLASIGIGKSLPAAGQFNIIGYSWGAVIAARTAIFHARKGVTVNHLVLIGAPINASLKAAVCNHPKILNTHIVDLVSQGDPIFAGMSDQQIVDSALKLANQMPTAEGHFHYSGNNPAGRARRRQLAKSLHAKGLR</sequence>
<dbReference type="RefSeq" id="WP_217682632.1">
    <property type="nucleotide sequence ID" value="NZ_JAHRGL010000049.1"/>
</dbReference>
<reference evidence="2 3" key="1">
    <citation type="submission" date="2021-06" db="EMBL/GenBank/DDBJ databases">
        <title>Differences between aerobic and microaerobic xylene degrading microbial communities.</title>
        <authorList>
            <person name="Banerjee S."/>
            <person name="Tancsics A."/>
        </authorList>
    </citation>
    <scope>NUCLEOTIDE SEQUENCE [LARGE SCALE GENOMIC DNA]</scope>
    <source>
        <strain evidence="2 3">MAP12</strain>
    </source>
</reference>
<keyword evidence="2" id="KW-0378">Hydrolase</keyword>
<gene>
    <name evidence="2" type="ORF">KRX52_15560</name>
</gene>
<evidence type="ECO:0000256" key="1">
    <source>
        <dbReference type="SAM" id="MobiDB-lite"/>
    </source>
</evidence>
<feature type="region of interest" description="Disordered" evidence="1">
    <location>
        <begin position="1"/>
        <end position="21"/>
    </location>
</feature>
<dbReference type="Proteomes" id="UP000813068">
    <property type="component" value="Unassembled WGS sequence"/>
</dbReference>
<name>A0ABS6MZF5_9GAMM</name>